<evidence type="ECO:0000256" key="4">
    <source>
        <dbReference type="SAM" id="Phobius"/>
    </source>
</evidence>
<feature type="non-terminal residue" evidence="5">
    <location>
        <position position="1"/>
    </location>
</feature>
<dbReference type="InterPro" id="IPR011989">
    <property type="entry name" value="ARM-like"/>
</dbReference>
<dbReference type="EMBL" id="GBYB01013754">
    <property type="protein sequence ID" value="JAG83521.1"/>
    <property type="molecule type" value="Transcribed_RNA"/>
</dbReference>
<keyword evidence="4" id="KW-0472">Membrane</keyword>
<dbReference type="GO" id="GO:0005654">
    <property type="term" value="C:nucleoplasm"/>
    <property type="evidence" value="ECO:0007669"/>
    <property type="project" value="TreeGrafter"/>
</dbReference>
<dbReference type="SUPFAM" id="SSF48371">
    <property type="entry name" value="ARM repeat"/>
    <property type="match status" value="1"/>
</dbReference>
<dbReference type="PANTHER" id="PTHR23424">
    <property type="entry name" value="SERUM AMYLOID A"/>
    <property type="match status" value="1"/>
</dbReference>
<evidence type="ECO:0000313" key="5">
    <source>
        <dbReference type="EMBL" id="JAG83521.1"/>
    </source>
</evidence>
<dbReference type="InterPro" id="IPR052464">
    <property type="entry name" value="Synovial_Prolif_Regulator"/>
</dbReference>
<reference evidence="5" key="1">
    <citation type="submission" date="2015-01" db="EMBL/GenBank/DDBJ databases">
        <title>Transcriptome Assembly of Fopius arisanus.</title>
        <authorList>
            <person name="Geib S."/>
        </authorList>
    </citation>
    <scope>NUCLEOTIDE SEQUENCE</scope>
</reference>
<dbReference type="AlphaFoldDB" id="A0A0C9RB95"/>
<comment type="similarity">
    <text evidence="3">Belongs to the SAAL1 family.</text>
</comment>
<organism evidence="5">
    <name type="scientific">Fopius arisanus</name>
    <dbReference type="NCBI Taxonomy" id="64838"/>
    <lineage>
        <taxon>Eukaryota</taxon>
        <taxon>Metazoa</taxon>
        <taxon>Ecdysozoa</taxon>
        <taxon>Arthropoda</taxon>
        <taxon>Hexapoda</taxon>
        <taxon>Insecta</taxon>
        <taxon>Pterygota</taxon>
        <taxon>Neoptera</taxon>
        <taxon>Endopterygota</taxon>
        <taxon>Hymenoptera</taxon>
        <taxon>Apocrita</taxon>
        <taxon>Ichneumonoidea</taxon>
        <taxon>Braconidae</taxon>
        <taxon>Opiinae</taxon>
        <taxon>Fopius</taxon>
    </lineage>
</organism>
<evidence type="ECO:0000256" key="3">
    <source>
        <dbReference type="ARBA" id="ARBA00038401"/>
    </source>
</evidence>
<evidence type="ECO:0000256" key="2">
    <source>
        <dbReference type="ARBA" id="ARBA00023242"/>
    </source>
</evidence>
<protein>
    <submittedName>
        <fullName evidence="5">SAAL1 protein</fullName>
    </submittedName>
</protein>
<comment type="subcellular location">
    <subcellularLocation>
        <location evidence="1">Nucleus</location>
    </subcellularLocation>
</comment>
<keyword evidence="4" id="KW-0812">Transmembrane</keyword>
<keyword evidence="2" id="KW-0539">Nucleus</keyword>
<dbReference type="InterPro" id="IPR016024">
    <property type="entry name" value="ARM-type_fold"/>
</dbReference>
<dbReference type="PANTHER" id="PTHR23424:SF23">
    <property type="entry name" value="PROTEIN SAAL1"/>
    <property type="match status" value="1"/>
</dbReference>
<evidence type="ECO:0000256" key="1">
    <source>
        <dbReference type="ARBA" id="ARBA00004123"/>
    </source>
</evidence>
<proteinExistence type="inferred from homology"/>
<dbReference type="Gene3D" id="1.25.10.10">
    <property type="entry name" value="Leucine-rich Repeat Variant"/>
    <property type="match status" value="1"/>
</dbReference>
<gene>
    <name evidence="5" type="primary">SAAL1</name>
    <name evidence="5" type="ORF">g.44958</name>
</gene>
<accession>A0A0C9RB95</accession>
<keyword evidence="4" id="KW-1133">Transmembrane helix</keyword>
<sequence length="455" mass="52071">GVISKQNSWAHNLHRVLIYFILLLCLFVNSFSAMENQEEQSDDRKLSAFIIEPGDVSEEEKKTMMGDTIGDTSYSASWILKTLISLSKLPEEVKWSDELEEALCYLWDMTAEKDVVLFILENQFLSIGEHVLNVSTEDRLTEIVVGIIGNLCCQSDVLPRLVEKSELVDSLLNLLLCNDPETLIQVLRVLQTVVWNLQSESPNSKWVDRLKNCKFLGTALVFILKSSTNENLLTGTLNLLQSIVSIESDNYLLFKEIFDMKSLVSSLVEMFSQLIPVKNEEIHNSKELKIIENWLEILSKILEVSSPNVRDVIESDEAVVEMLMRILEPYKIPENLNMSAVEEPEIIACIHQTVELIDWFQQSGFNVHVPVVSSMMEIMYLLHVLTSSNFNETEENLRVKELQKYLEAYWVKVQSSEGLSRIPEVLELSSEATRLYLTQNFGNNIPQTDEVLRQK</sequence>
<feature type="transmembrane region" description="Helical" evidence="4">
    <location>
        <begin position="16"/>
        <end position="34"/>
    </location>
</feature>
<name>A0A0C9RB95_9HYME</name>